<dbReference type="EMBL" id="SWKU01000039">
    <property type="protein sequence ID" value="KAF2994567.1"/>
    <property type="molecule type" value="Genomic_DNA"/>
</dbReference>
<reference evidence="2" key="1">
    <citation type="submission" date="2019-04" db="EMBL/GenBank/DDBJ databases">
        <title>Sequencing of skin fungus with MAO and IRED activity.</title>
        <authorList>
            <person name="Marsaioli A.J."/>
            <person name="Bonatto J.M.C."/>
            <person name="Reis Junior O."/>
        </authorList>
    </citation>
    <scope>NUCLEOTIDE SEQUENCE</scope>
    <source>
        <strain evidence="2">30M1</strain>
    </source>
</reference>
<protein>
    <submittedName>
        <fullName evidence="2">Uncharacterized protein</fullName>
    </submittedName>
</protein>
<keyword evidence="1" id="KW-0812">Transmembrane</keyword>
<keyword evidence="1" id="KW-1133">Transmembrane helix</keyword>
<name>A0A9P4T5N9_CURKU</name>
<gene>
    <name evidence="2" type="ORF">E8E13_000334</name>
</gene>
<feature type="transmembrane region" description="Helical" evidence="1">
    <location>
        <begin position="149"/>
        <end position="170"/>
    </location>
</feature>
<dbReference type="AlphaFoldDB" id="A0A9P4T5N9"/>
<accession>A0A9P4T5N9</accession>
<sequence>MPSLSQELAKHDSNINIDVRVCTLSASWNTGEVQRIDIAGTTLIQTASLPTQRSQEISPITFNLSDMGILNSVDFARELREGDALYLAGYLAAALAELPFHYDRYSGVITKNLTRFQEEGGDVNNMTTFKYTNTLYGYGFGVTTTSSSLSMAVMLIYCVITVLYLGYSFFTGLTSTAWSSAVEVVALALQSSKPSVLGDSSVGIDSIKTFSQGVGIRVNGDNELELVFTAQQKSN</sequence>
<keyword evidence="3" id="KW-1185">Reference proteome</keyword>
<keyword evidence="1" id="KW-0472">Membrane</keyword>
<organism evidence="2 3">
    <name type="scientific">Curvularia kusanoi</name>
    <name type="common">Cochliobolus kusanoi</name>
    <dbReference type="NCBI Taxonomy" id="90978"/>
    <lineage>
        <taxon>Eukaryota</taxon>
        <taxon>Fungi</taxon>
        <taxon>Dikarya</taxon>
        <taxon>Ascomycota</taxon>
        <taxon>Pezizomycotina</taxon>
        <taxon>Dothideomycetes</taxon>
        <taxon>Pleosporomycetidae</taxon>
        <taxon>Pleosporales</taxon>
        <taxon>Pleosporineae</taxon>
        <taxon>Pleosporaceae</taxon>
        <taxon>Curvularia</taxon>
    </lineage>
</organism>
<evidence type="ECO:0000313" key="2">
    <source>
        <dbReference type="EMBL" id="KAF2994567.1"/>
    </source>
</evidence>
<dbReference type="Proteomes" id="UP000801428">
    <property type="component" value="Unassembled WGS sequence"/>
</dbReference>
<evidence type="ECO:0000256" key="1">
    <source>
        <dbReference type="SAM" id="Phobius"/>
    </source>
</evidence>
<dbReference type="OrthoDB" id="5342924at2759"/>
<proteinExistence type="predicted"/>
<comment type="caution">
    <text evidence="2">The sequence shown here is derived from an EMBL/GenBank/DDBJ whole genome shotgun (WGS) entry which is preliminary data.</text>
</comment>
<evidence type="ECO:0000313" key="3">
    <source>
        <dbReference type="Proteomes" id="UP000801428"/>
    </source>
</evidence>